<dbReference type="Proteomes" id="UP000076842">
    <property type="component" value="Unassembled WGS sequence"/>
</dbReference>
<evidence type="ECO:0000313" key="2">
    <source>
        <dbReference type="EMBL" id="KZT62543.1"/>
    </source>
</evidence>
<reference evidence="2 3" key="1">
    <citation type="journal article" date="2016" name="Mol. Biol. Evol.">
        <title>Comparative Genomics of Early-Diverging Mushroom-Forming Fungi Provides Insights into the Origins of Lignocellulose Decay Capabilities.</title>
        <authorList>
            <person name="Nagy L.G."/>
            <person name="Riley R."/>
            <person name="Tritt A."/>
            <person name="Adam C."/>
            <person name="Daum C."/>
            <person name="Floudas D."/>
            <person name="Sun H."/>
            <person name="Yadav J.S."/>
            <person name="Pangilinan J."/>
            <person name="Larsson K.H."/>
            <person name="Matsuura K."/>
            <person name="Barry K."/>
            <person name="Labutti K."/>
            <person name="Kuo R."/>
            <person name="Ohm R.A."/>
            <person name="Bhattacharya S.S."/>
            <person name="Shirouzu T."/>
            <person name="Yoshinaga Y."/>
            <person name="Martin F.M."/>
            <person name="Grigoriev I.V."/>
            <person name="Hibbett D.S."/>
        </authorList>
    </citation>
    <scope>NUCLEOTIDE SEQUENCE [LARGE SCALE GENOMIC DNA]</scope>
    <source>
        <strain evidence="2 3">HHB12733</strain>
    </source>
</reference>
<gene>
    <name evidence="2" type="ORF">CALCODRAFT_537512</name>
</gene>
<proteinExistence type="predicted"/>
<evidence type="ECO:0000313" key="3">
    <source>
        <dbReference type="Proteomes" id="UP000076842"/>
    </source>
</evidence>
<protein>
    <submittedName>
        <fullName evidence="2">Uncharacterized protein</fullName>
    </submittedName>
</protein>
<organism evidence="2 3">
    <name type="scientific">Calocera cornea HHB12733</name>
    <dbReference type="NCBI Taxonomy" id="1353952"/>
    <lineage>
        <taxon>Eukaryota</taxon>
        <taxon>Fungi</taxon>
        <taxon>Dikarya</taxon>
        <taxon>Basidiomycota</taxon>
        <taxon>Agaricomycotina</taxon>
        <taxon>Dacrymycetes</taxon>
        <taxon>Dacrymycetales</taxon>
        <taxon>Dacrymycetaceae</taxon>
        <taxon>Calocera</taxon>
    </lineage>
</organism>
<dbReference type="EMBL" id="KV423916">
    <property type="protein sequence ID" value="KZT62543.1"/>
    <property type="molecule type" value="Genomic_DNA"/>
</dbReference>
<feature type="compositionally biased region" description="Polar residues" evidence="1">
    <location>
        <begin position="258"/>
        <end position="276"/>
    </location>
</feature>
<keyword evidence="3" id="KW-1185">Reference proteome</keyword>
<sequence>MTTSGSDFVSLASGSRCPPPSIKRPLYLPLTFATESKLTQLTKARPPALSSWCNPGAMEPSLPSNRPRILSSGHSSLPLSTHLPDIQGDSSGVLRLHLPQGPGAPVDATRQGESSFSPCPDTPIVSTAAVTAATPDVHGENASSEGYKHITPNRPADRAPVGTAVICRTTHPKVLKKVALNDLYLRLKADPYAMASLPPVRARLAVQGCAPHPDHAYVQPPPGYDPSWAVEFGNQREPDLPPYELPSTSIVPGGVKISKTSRQSEPLTPASVQSDQDLSRHAEGESEPDEYDQGYAQGREEIILLVSRGLHLSNELVALGTRYRDIAYEWLNHMFAAHPSDAALHTHNPQLSLSTADSGTMSVHL</sequence>
<feature type="region of interest" description="Disordered" evidence="1">
    <location>
        <begin position="233"/>
        <end position="292"/>
    </location>
</feature>
<dbReference type="InParanoid" id="A0A165K1G7"/>
<accession>A0A165K1G7</accession>
<feature type="region of interest" description="Disordered" evidence="1">
    <location>
        <begin position="52"/>
        <end position="73"/>
    </location>
</feature>
<evidence type="ECO:0000256" key="1">
    <source>
        <dbReference type="SAM" id="MobiDB-lite"/>
    </source>
</evidence>
<name>A0A165K1G7_9BASI</name>
<dbReference type="AlphaFoldDB" id="A0A165K1G7"/>